<dbReference type="Gene3D" id="2.60.120.10">
    <property type="entry name" value="Jelly Rolls"/>
    <property type="match status" value="1"/>
</dbReference>
<evidence type="ECO:0000256" key="2">
    <source>
        <dbReference type="ARBA" id="ARBA00023125"/>
    </source>
</evidence>
<dbReference type="PANTHER" id="PTHR24567:SF68">
    <property type="entry name" value="DNA-BINDING TRANSCRIPTIONAL DUAL REGULATOR CRP"/>
    <property type="match status" value="1"/>
</dbReference>
<dbReference type="Gene3D" id="1.10.10.10">
    <property type="entry name" value="Winged helix-like DNA-binding domain superfamily/Winged helix DNA-binding domain"/>
    <property type="match status" value="1"/>
</dbReference>
<protein>
    <submittedName>
        <fullName evidence="6">Crp/Fnr family transcriptional regulator</fullName>
    </submittedName>
</protein>
<evidence type="ECO:0000313" key="6">
    <source>
        <dbReference type="EMBL" id="RRJ82668.1"/>
    </source>
</evidence>
<dbReference type="InterPro" id="IPR050397">
    <property type="entry name" value="Env_Response_Regulators"/>
</dbReference>
<dbReference type="PROSITE" id="PS50042">
    <property type="entry name" value="CNMP_BINDING_3"/>
    <property type="match status" value="1"/>
</dbReference>
<dbReference type="AlphaFoldDB" id="A0A3P3VLB3"/>
<dbReference type="InterPro" id="IPR018490">
    <property type="entry name" value="cNMP-bd_dom_sf"/>
</dbReference>
<keyword evidence="1" id="KW-0805">Transcription regulation</keyword>
<dbReference type="SUPFAM" id="SSF46785">
    <property type="entry name" value="Winged helix' DNA-binding domain"/>
    <property type="match status" value="1"/>
</dbReference>
<organism evidence="6 7">
    <name type="scientific">Aestuariirhabdus litorea</name>
    <dbReference type="NCBI Taxonomy" id="2528527"/>
    <lineage>
        <taxon>Bacteria</taxon>
        <taxon>Pseudomonadati</taxon>
        <taxon>Pseudomonadota</taxon>
        <taxon>Gammaproteobacteria</taxon>
        <taxon>Oceanospirillales</taxon>
        <taxon>Aestuariirhabdaceae</taxon>
        <taxon>Aestuariirhabdus</taxon>
    </lineage>
</organism>
<keyword evidence="2" id="KW-0238">DNA-binding</keyword>
<dbReference type="PANTHER" id="PTHR24567">
    <property type="entry name" value="CRP FAMILY TRANSCRIPTIONAL REGULATORY PROTEIN"/>
    <property type="match status" value="1"/>
</dbReference>
<evidence type="ECO:0000313" key="7">
    <source>
        <dbReference type="Proteomes" id="UP000280792"/>
    </source>
</evidence>
<dbReference type="SUPFAM" id="SSF51206">
    <property type="entry name" value="cAMP-binding domain-like"/>
    <property type="match status" value="1"/>
</dbReference>
<keyword evidence="7" id="KW-1185">Reference proteome</keyword>
<dbReference type="InterPro" id="IPR000595">
    <property type="entry name" value="cNMP-bd_dom"/>
</dbReference>
<dbReference type="SMART" id="SM00419">
    <property type="entry name" value="HTH_CRP"/>
    <property type="match status" value="1"/>
</dbReference>
<feature type="domain" description="HTH crp-type" evidence="5">
    <location>
        <begin position="143"/>
        <end position="215"/>
    </location>
</feature>
<reference evidence="6 7" key="1">
    <citation type="submission" date="2018-08" db="EMBL/GenBank/DDBJ databases">
        <authorList>
            <person name="Khan S.A."/>
        </authorList>
    </citation>
    <scope>NUCLEOTIDE SEQUENCE [LARGE SCALE GENOMIC DNA]</scope>
    <source>
        <strain evidence="6 7">GTF-13</strain>
    </source>
</reference>
<reference evidence="6 7" key="2">
    <citation type="submission" date="2018-12" db="EMBL/GenBank/DDBJ databases">
        <title>Simiduia agarivorans gen. nov., sp. nov., a marine, agarolytic bacterium isolated from shallow coastal water from Keelung, Taiwan.</title>
        <authorList>
            <person name="Shieh W.Y."/>
        </authorList>
    </citation>
    <scope>NUCLEOTIDE SEQUENCE [LARGE SCALE GENOMIC DNA]</scope>
    <source>
        <strain evidence="6 7">GTF-13</strain>
    </source>
</reference>
<accession>A0A3P3VLB3</accession>
<keyword evidence="3" id="KW-0804">Transcription</keyword>
<dbReference type="InterPro" id="IPR036388">
    <property type="entry name" value="WH-like_DNA-bd_sf"/>
</dbReference>
<gene>
    <name evidence="6" type="ORF">D0544_12470</name>
</gene>
<dbReference type="Pfam" id="PF13545">
    <property type="entry name" value="HTH_Crp_2"/>
    <property type="match status" value="1"/>
</dbReference>
<dbReference type="GO" id="GO:0003700">
    <property type="term" value="F:DNA-binding transcription factor activity"/>
    <property type="evidence" value="ECO:0007669"/>
    <property type="project" value="TreeGrafter"/>
</dbReference>
<dbReference type="GO" id="GO:0005829">
    <property type="term" value="C:cytosol"/>
    <property type="evidence" value="ECO:0007669"/>
    <property type="project" value="TreeGrafter"/>
</dbReference>
<sequence length="227" mass="26338">MTTPFSANWIQRLPPSLRHVIHERMSRKTFNDGDYIYRRGEVGDNQYQIISGSVRLRAVSERGKEATYVIYGPEDCFGFLSVLDRGPRPHDAIAVGTVELHRLDYADFEALRTLYPLIDRVLCEHLCQRTREMISLYESGAFFRLRRRLAHQILFLQSFAGRPSKEGYIELDLTQEMLASSVCATRQAVNKLLKEWSDDGVLDYHYGHIRIIDPHQLHMLAQQDEPE</sequence>
<comment type="caution">
    <text evidence="6">The sequence shown here is derived from an EMBL/GenBank/DDBJ whole genome shotgun (WGS) entry which is preliminary data.</text>
</comment>
<feature type="domain" description="Cyclic nucleotide-binding" evidence="4">
    <location>
        <begin position="9"/>
        <end position="129"/>
    </location>
</feature>
<dbReference type="InterPro" id="IPR014710">
    <property type="entry name" value="RmlC-like_jellyroll"/>
</dbReference>
<dbReference type="Pfam" id="PF00027">
    <property type="entry name" value="cNMP_binding"/>
    <property type="match status" value="1"/>
</dbReference>
<dbReference type="EMBL" id="QWEZ01000002">
    <property type="protein sequence ID" value="RRJ82668.1"/>
    <property type="molecule type" value="Genomic_DNA"/>
</dbReference>
<name>A0A3P3VLB3_9GAMM</name>
<evidence type="ECO:0000259" key="5">
    <source>
        <dbReference type="PROSITE" id="PS51063"/>
    </source>
</evidence>
<dbReference type="SMART" id="SM00100">
    <property type="entry name" value="cNMP"/>
    <property type="match status" value="1"/>
</dbReference>
<evidence type="ECO:0000259" key="4">
    <source>
        <dbReference type="PROSITE" id="PS50042"/>
    </source>
</evidence>
<dbReference type="PROSITE" id="PS51063">
    <property type="entry name" value="HTH_CRP_2"/>
    <property type="match status" value="1"/>
</dbReference>
<evidence type="ECO:0000256" key="3">
    <source>
        <dbReference type="ARBA" id="ARBA00023163"/>
    </source>
</evidence>
<dbReference type="RefSeq" id="WP_125016619.1">
    <property type="nucleotide sequence ID" value="NZ_QWEZ01000002.1"/>
</dbReference>
<dbReference type="InterPro" id="IPR036390">
    <property type="entry name" value="WH_DNA-bd_sf"/>
</dbReference>
<evidence type="ECO:0000256" key="1">
    <source>
        <dbReference type="ARBA" id="ARBA00023015"/>
    </source>
</evidence>
<dbReference type="CDD" id="cd00038">
    <property type="entry name" value="CAP_ED"/>
    <property type="match status" value="1"/>
</dbReference>
<dbReference type="GO" id="GO:0003677">
    <property type="term" value="F:DNA binding"/>
    <property type="evidence" value="ECO:0007669"/>
    <property type="project" value="UniProtKB-KW"/>
</dbReference>
<dbReference type="InterPro" id="IPR012318">
    <property type="entry name" value="HTH_CRP"/>
</dbReference>
<proteinExistence type="predicted"/>
<dbReference type="Proteomes" id="UP000280792">
    <property type="component" value="Unassembled WGS sequence"/>
</dbReference>